<dbReference type="GO" id="GO:0000278">
    <property type="term" value="P:mitotic cell cycle"/>
    <property type="evidence" value="ECO:0007669"/>
    <property type="project" value="TreeGrafter"/>
</dbReference>
<evidence type="ECO:0000256" key="12">
    <source>
        <dbReference type="ARBA" id="ARBA00023328"/>
    </source>
</evidence>
<organism evidence="14 15">
    <name type="scientific">Arabidopsis arenosa</name>
    <name type="common">Sand rock-cress</name>
    <name type="synonym">Cardaminopsis arenosa</name>
    <dbReference type="NCBI Taxonomy" id="38785"/>
    <lineage>
        <taxon>Eukaryota</taxon>
        <taxon>Viridiplantae</taxon>
        <taxon>Streptophyta</taxon>
        <taxon>Embryophyta</taxon>
        <taxon>Tracheophyta</taxon>
        <taxon>Spermatophyta</taxon>
        <taxon>Magnoliopsida</taxon>
        <taxon>eudicotyledons</taxon>
        <taxon>Gunneridae</taxon>
        <taxon>Pentapetalae</taxon>
        <taxon>rosids</taxon>
        <taxon>malvids</taxon>
        <taxon>Brassicales</taxon>
        <taxon>Brassicaceae</taxon>
        <taxon>Camelineae</taxon>
        <taxon>Arabidopsis</taxon>
    </lineage>
</organism>
<evidence type="ECO:0000256" key="11">
    <source>
        <dbReference type="ARBA" id="ARBA00023306"/>
    </source>
</evidence>
<evidence type="ECO:0000256" key="9">
    <source>
        <dbReference type="ARBA" id="ARBA00022838"/>
    </source>
</evidence>
<evidence type="ECO:0000313" key="14">
    <source>
        <dbReference type="EMBL" id="CAE6088492.1"/>
    </source>
</evidence>
<feature type="region of interest" description="Disordered" evidence="13">
    <location>
        <begin position="174"/>
        <end position="204"/>
    </location>
</feature>
<keyword evidence="8" id="KW-0498">Mitosis</keyword>
<keyword evidence="12" id="KW-0137">Centromere</keyword>
<reference evidence="14" key="1">
    <citation type="submission" date="2021-01" db="EMBL/GenBank/DDBJ databases">
        <authorList>
            <person name="Bezrukov I."/>
        </authorList>
    </citation>
    <scope>NUCLEOTIDE SEQUENCE</scope>
</reference>
<name>A0A8S2AFB3_ARAAE</name>
<evidence type="ECO:0000256" key="8">
    <source>
        <dbReference type="ARBA" id="ARBA00022776"/>
    </source>
</evidence>
<evidence type="ECO:0000256" key="3">
    <source>
        <dbReference type="ARBA" id="ARBA00007716"/>
    </source>
</evidence>
<dbReference type="GO" id="GO:0007059">
    <property type="term" value="P:chromosome segregation"/>
    <property type="evidence" value="ECO:0007669"/>
    <property type="project" value="InterPro"/>
</dbReference>
<comment type="subcellular location">
    <subcellularLocation>
        <location evidence="2">Chromosome</location>
        <location evidence="2">Centromere</location>
        <location evidence="2">Kinetochore</location>
    </subcellularLocation>
    <subcellularLocation>
        <location evidence="1">Cytoplasm</location>
        <location evidence="1">Cytoskeleton</location>
        <location evidence="1">Spindle</location>
    </subcellularLocation>
</comment>
<keyword evidence="9" id="KW-0995">Kinetochore</keyword>
<dbReference type="Proteomes" id="UP000682877">
    <property type="component" value="Chromosome 6"/>
</dbReference>
<accession>A0A8S2AFB3</accession>
<dbReference type="GO" id="GO:0005876">
    <property type="term" value="C:spindle microtubule"/>
    <property type="evidence" value="ECO:0007669"/>
    <property type="project" value="TreeGrafter"/>
</dbReference>
<keyword evidence="11" id="KW-0131">Cell cycle</keyword>
<proteinExistence type="inferred from homology"/>
<dbReference type="InterPro" id="IPR033341">
    <property type="entry name" value="SKA3"/>
</dbReference>
<dbReference type="AlphaFoldDB" id="A0A8S2AFB3"/>
<evidence type="ECO:0000256" key="7">
    <source>
        <dbReference type="ARBA" id="ARBA00022701"/>
    </source>
</evidence>
<evidence type="ECO:0000256" key="5">
    <source>
        <dbReference type="ARBA" id="ARBA00022490"/>
    </source>
</evidence>
<evidence type="ECO:0000256" key="2">
    <source>
        <dbReference type="ARBA" id="ARBA00004629"/>
    </source>
</evidence>
<dbReference type="PANTHER" id="PTHR48118">
    <property type="entry name" value="SPINDLE AND KINETOCHORE-ASSOCIATED PROTEIN 3"/>
    <property type="match status" value="1"/>
</dbReference>
<evidence type="ECO:0000256" key="13">
    <source>
        <dbReference type="SAM" id="MobiDB-lite"/>
    </source>
</evidence>
<sequence length="325" mass="36023">MEEELKSLSKSLGGFCNHLQSSCDAFNHSLQRRPIPLDSASSTFIKGLNRRISTAASELNFLESMSFGTVSFEELLGHCSQIYKNNQDDLLNLQDRLTDFGYVPGRDEESGFGAFGQEDSKHSNDDLESHSLQCSIKKGLDEDNLLDNSLNLKNLGLSDACLAYLATEVNDNVKDPDTSLKESVRGKPFDTSALPPPKASELSNEDEYATLEMDRTSGPTLTLIKEEYDSLPSFMKSLASWEDLLSAVQKFNLVLDSKKEINGSYYFRADEIPTLGLGRFKSPSSHLLVAPLALGHKEKAYTLLLTRMKRLVVETTDGVISYRVA</sequence>
<keyword evidence="15" id="KW-1185">Reference proteome</keyword>
<keyword evidence="10" id="KW-0206">Cytoskeleton</keyword>
<evidence type="ECO:0000256" key="1">
    <source>
        <dbReference type="ARBA" id="ARBA00004186"/>
    </source>
</evidence>
<dbReference type="GO" id="GO:0000940">
    <property type="term" value="C:outer kinetochore"/>
    <property type="evidence" value="ECO:0007669"/>
    <property type="project" value="InterPro"/>
</dbReference>
<keyword evidence="6" id="KW-0132">Cell division</keyword>
<evidence type="ECO:0000313" key="15">
    <source>
        <dbReference type="Proteomes" id="UP000682877"/>
    </source>
</evidence>
<keyword evidence="4" id="KW-0158">Chromosome</keyword>
<feature type="compositionally biased region" description="Basic and acidic residues" evidence="13">
    <location>
        <begin position="174"/>
        <end position="188"/>
    </location>
</feature>
<dbReference type="EMBL" id="LR999456">
    <property type="protein sequence ID" value="CAE6088492.1"/>
    <property type="molecule type" value="Genomic_DNA"/>
</dbReference>
<protein>
    <recommendedName>
        <fullName evidence="16">Spindle and kinetochore-associated protein 3</fullName>
    </recommendedName>
</protein>
<evidence type="ECO:0000256" key="6">
    <source>
        <dbReference type="ARBA" id="ARBA00022618"/>
    </source>
</evidence>
<dbReference type="PANTHER" id="PTHR48118:SF1">
    <property type="entry name" value="SPINDLE AND KINETOCHORE-ASSOCIATED PROTEIN 3"/>
    <property type="match status" value="1"/>
</dbReference>
<evidence type="ECO:0000256" key="10">
    <source>
        <dbReference type="ARBA" id="ARBA00023212"/>
    </source>
</evidence>
<dbReference type="GO" id="GO:0051301">
    <property type="term" value="P:cell division"/>
    <property type="evidence" value="ECO:0007669"/>
    <property type="project" value="UniProtKB-KW"/>
</dbReference>
<keyword evidence="7" id="KW-0493">Microtubule</keyword>
<comment type="similarity">
    <text evidence="3">Belongs to the SKA3 family.</text>
</comment>
<keyword evidence="5" id="KW-0963">Cytoplasm</keyword>
<evidence type="ECO:0008006" key="16">
    <source>
        <dbReference type="Google" id="ProtNLM"/>
    </source>
</evidence>
<gene>
    <name evidence="14" type="ORF">AARE701A_LOCUS14640</name>
</gene>
<evidence type="ECO:0000256" key="4">
    <source>
        <dbReference type="ARBA" id="ARBA00022454"/>
    </source>
</evidence>